<reference evidence="11 12" key="1">
    <citation type="submission" date="2018-03" db="EMBL/GenBank/DDBJ databases">
        <title>Genomic Encyclopedia of Archaeal and Bacterial Type Strains, Phase II (KMG-II): from individual species to whole genera.</title>
        <authorList>
            <person name="Goeker M."/>
        </authorList>
    </citation>
    <scope>NUCLEOTIDE SEQUENCE [LARGE SCALE GENOMIC DNA]</scope>
    <source>
        <strain evidence="11 12">DSM 45348</strain>
    </source>
</reference>
<dbReference type="EMBL" id="PVZG01000012">
    <property type="protein sequence ID" value="PRY25790.1"/>
    <property type="molecule type" value="Genomic_DNA"/>
</dbReference>
<dbReference type="EC" id="2.7.13.3" evidence="2"/>
<proteinExistence type="predicted"/>
<keyword evidence="3" id="KW-0597">Phosphoprotein</keyword>
<dbReference type="InterPro" id="IPR050482">
    <property type="entry name" value="Sensor_HK_TwoCompSys"/>
</dbReference>
<keyword evidence="9" id="KW-1133">Transmembrane helix</keyword>
<keyword evidence="4" id="KW-0808">Transferase</keyword>
<evidence type="ECO:0000256" key="4">
    <source>
        <dbReference type="ARBA" id="ARBA00022679"/>
    </source>
</evidence>
<evidence type="ECO:0000256" key="7">
    <source>
        <dbReference type="ARBA" id="ARBA00022840"/>
    </source>
</evidence>
<dbReference type="InterPro" id="IPR011712">
    <property type="entry name" value="Sig_transdc_His_kin_sub3_dim/P"/>
</dbReference>
<keyword evidence="5" id="KW-0547">Nucleotide-binding</keyword>
<dbReference type="GO" id="GO:0000155">
    <property type="term" value="F:phosphorelay sensor kinase activity"/>
    <property type="evidence" value="ECO:0007669"/>
    <property type="project" value="InterPro"/>
</dbReference>
<dbReference type="GO" id="GO:0016020">
    <property type="term" value="C:membrane"/>
    <property type="evidence" value="ECO:0007669"/>
    <property type="project" value="InterPro"/>
</dbReference>
<dbReference type="Proteomes" id="UP000239209">
    <property type="component" value="Unassembled WGS sequence"/>
</dbReference>
<name>A0A2T0RXA5_9ACTN</name>
<comment type="caution">
    <text evidence="11">The sequence shown here is derived from an EMBL/GenBank/DDBJ whole genome shotgun (WGS) entry which is preliminary data.</text>
</comment>
<dbReference type="Gene3D" id="3.30.565.10">
    <property type="entry name" value="Histidine kinase-like ATPase, C-terminal domain"/>
    <property type="match status" value="1"/>
</dbReference>
<evidence type="ECO:0000313" key="11">
    <source>
        <dbReference type="EMBL" id="PRY25790.1"/>
    </source>
</evidence>
<accession>A0A2T0RXA5</accession>
<evidence type="ECO:0000256" key="1">
    <source>
        <dbReference type="ARBA" id="ARBA00000085"/>
    </source>
</evidence>
<comment type="catalytic activity">
    <reaction evidence="1">
        <text>ATP + protein L-histidine = ADP + protein N-phospho-L-histidine.</text>
        <dbReference type="EC" id="2.7.13.3"/>
    </reaction>
</comment>
<keyword evidence="8" id="KW-0902">Two-component regulatory system</keyword>
<evidence type="ECO:0000256" key="3">
    <source>
        <dbReference type="ARBA" id="ARBA00022553"/>
    </source>
</evidence>
<dbReference type="GO" id="GO:0005524">
    <property type="term" value="F:ATP binding"/>
    <property type="evidence" value="ECO:0007669"/>
    <property type="project" value="UniProtKB-KW"/>
</dbReference>
<evidence type="ECO:0000256" key="2">
    <source>
        <dbReference type="ARBA" id="ARBA00012438"/>
    </source>
</evidence>
<keyword evidence="7" id="KW-0067">ATP-binding</keyword>
<organism evidence="11 12">
    <name type="scientific">Pseudosporangium ferrugineum</name>
    <dbReference type="NCBI Taxonomy" id="439699"/>
    <lineage>
        <taxon>Bacteria</taxon>
        <taxon>Bacillati</taxon>
        <taxon>Actinomycetota</taxon>
        <taxon>Actinomycetes</taxon>
        <taxon>Micromonosporales</taxon>
        <taxon>Micromonosporaceae</taxon>
        <taxon>Pseudosporangium</taxon>
    </lineage>
</organism>
<evidence type="ECO:0000256" key="8">
    <source>
        <dbReference type="ARBA" id="ARBA00023012"/>
    </source>
</evidence>
<evidence type="ECO:0000313" key="12">
    <source>
        <dbReference type="Proteomes" id="UP000239209"/>
    </source>
</evidence>
<sequence>MTLGGPLSFQYVMELYSLEVPAPDREALVSVLLWFVVLAGMVLLFRSGRRPGHFLLQVCALLTQHAAMLALLWSVHSFRVMAITQTVVLLCDALAILCARHGRHEERPPRRPSGDADDGLTEQRHQLARDLHDTIGNNLTIISLYARMGRRMPAEHQLARIDETAQQTMDHVGRILHDLRNGKRAEGRGPTDVGEAVRRVVAEVRDVVPGVRICLTGDVRPVEARTMTVACRVIREALVNAAKHGVLHDAVVHIAVDDQLTVQVITRARRGLRRPVAAGMSLGFGLRGLAEEVESVEGEFRSGPGDNGRYEVAVRIPLRTYPAPTTLSERRDGLQPCDVSR</sequence>
<dbReference type="PANTHER" id="PTHR24421:SF10">
    <property type="entry name" value="NITRATE_NITRITE SENSOR PROTEIN NARQ"/>
    <property type="match status" value="1"/>
</dbReference>
<keyword evidence="9" id="KW-0812">Transmembrane</keyword>
<protein>
    <recommendedName>
        <fullName evidence="2">histidine kinase</fullName>
        <ecNumber evidence="2">2.7.13.3</ecNumber>
    </recommendedName>
</protein>
<feature type="transmembrane region" description="Helical" evidence="9">
    <location>
        <begin position="27"/>
        <end position="45"/>
    </location>
</feature>
<dbReference type="Pfam" id="PF07730">
    <property type="entry name" value="HisKA_3"/>
    <property type="match status" value="1"/>
</dbReference>
<dbReference type="AlphaFoldDB" id="A0A2T0RXA5"/>
<evidence type="ECO:0000259" key="10">
    <source>
        <dbReference type="Pfam" id="PF07730"/>
    </source>
</evidence>
<feature type="transmembrane region" description="Helical" evidence="9">
    <location>
        <begin position="54"/>
        <end position="74"/>
    </location>
</feature>
<dbReference type="InterPro" id="IPR036890">
    <property type="entry name" value="HATPase_C_sf"/>
</dbReference>
<keyword evidence="12" id="KW-1185">Reference proteome</keyword>
<evidence type="ECO:0000256" key="6">
    <source>
        <dbReference type="ARBA" id="ARBA00022777"/>
    </source>
</evidence>
<gene>
    <name evidence="11" type="ORF">CLV70_112156</name>
</gene>
<feature type="domain" description="Signal transduction histidine kinase subgroup 3 dimerisation and phosphoacceptor" evidence="10">
    <location>
        <begin position="124"/>
        <end position="181"/>
    </location>
</feature>
<dbReference type="PANTHER" id="PTHR24421">
    <property type="entry name" value="NITRATE/NITRITE SENSOR PROTEIN NARX-RELATED"/>
    <property type="match status" value="1"/>
</dbReference>
<evidence type="ECO:0000256" key="5">
    <source>
        <dbReference type="ARBA" id="ARBA00022741"/>
    </source>
</evidence>
<dbReference type="Gene3D" id="1.20.5.1930">
    <property type="match status" value="1"/>
</dbReference>
<dbReference type="GO" id="GO:0046983">
    <property type="term" value="F:protein dimerization activity"/>
    <property type="evidence" value="ECO:0007669"/>
    <property type="project" value="InterPro"/>
</dbReference>
<keyword evidence="9" id="KW-0472">Membrane</keyword>
<evidence type="ECO:0000256" key="9">
    <source>
        <dbReference type="SAM" id="Phobius"/>
    </source>
</evidence>
<keyword evidence="6 11" id="KW-0418">Kinase</keyword>